<organism evidence="1 2">
    <name type="scientific">Araneus ventricosus</name>
    <name type="common">Orbweaver spider</name>
    <name type="synonym">Epeira ventricosa</name>
    <dbReference type="NCBI Taxonomy" id="182803"/>
    <lineage>
        <taxon>Eukaryota</taxon>
        <taxon>Metazoa</taxon>
        <taxon>Ecdysozoa</taxon>
        <taxon>Arthropoda</taxon>
        <taxon>Chelicerata</taxon>
        <taxon>Arachnida</taxon>
        <taxon>Araneae</taxon>
        <taxon>Araneomorphae</taxon>
        <taxon>Entelegynae</taxon>
        <taxon>Araneoidea</taxon>
        <taxon>Araneidae</taxon>
        <taxon>Araneus</taxon>
    </lineage>
</organism>
<evidence type="ECO:0000313" key="2">
    <source>
        <dbReference type="Proteomes" id="UP000499080"/>
    </source>
</evidence>
<dbReference type="Proteomes" id="UP000499080">
    <property type="component" value="Unassembled WGS sequence"/>
</dbReference>
<sequence length="342" mass="39140">MHEGKKFHLHYGVKTSVEFILSPGKSQIFCAVKDEIGAITELFVDTVEASLPDTDTLEAWRSNVSVEFFMVEGKMSIMAQAIASEAIVVETERENNYASVATEVDRVWKEYWELSGIDSSYYTKEAREEIEAMLRDQRSDGTEKEAQKNFEMLQSLEILPFEVMEDAEVYGLAVSALAETRPLNKGSKHLLAEFIEEMADSTLSFEVPHPGDKKISNGLLANVMNRLSKSISEEMLGGKFLDSELEEAYESFKYNITEPNFFILYGRHFGALDTFFFAKSHGPQAFETYKIFYIKICTDYANKAKRTKKLSQNQKSITNSHFQENLRRKYEDQQPRNCPISY</sequence>
<comment type="caution">
    <text evidence="1">The sequence shown here is derived from an EMBL/GenBank/DDBJ whole genome shotgun (WGS) entry which is preliminary data.</text>
</comment>
<evidence type="ECO:0000313" key="1">
    <source>
        <dbReference type="EMBL" id="GBN24286.1"/>
    </source>
</evidence>
<proteinExistence type="predicted"/>
<name>A0A4Y2MF48_ARAVE</name>
<dbReference type="OrthoDB" id="6435103at2759"/>
<reference evidence="1 2" key="1">
    <citation type="journal article" date="2019" name="Sci. Rep.">
        <title>Orb-weaving spider Araneus ventricosus genome elucidates the spidroin gene catalogue.</title>
        <authorList>
            <person name="Kono N."/>
            <person name="Nakamura H."/>
            <person name="Ohtoshi R."/>
            <person name="Moran D.A.P."/>
            <person name="Shinohara A."/>
            <person name="Yoshida Y."/>
            <person name="Fujiwara M."/>
            <person name="Mori M."/>
            <person name="Tomita M."/>
            <person name="Arakawa K."/>
        </authorList>
    </citation>
    <scope>NUCLEOTIDE SEQUENCE [LARGE SCALE GENOMIC DNA]</scope>
</reference>
<protein>
    <submittedName>
        <fullName evidence="1">Uncharacterized protein</fullName>
    </submittedName>
</protein>
<accession>A0A4Y2MF48</accession>
<gene>
    <name evidence="1" type="ORF">AVEN_51296_1</name>
</gene>
<keyword evidence="2" id="KW-1185">Reference proteome</keyword>
<dbReference type="EMBL" id="BGPR01007098">
    <property type="protein sequence ID" value="GBN24286.1"/>
    <property type="molecule type" value="Genomic_DNA"/>
</dbReference>
<dbReference type="AlphaFoldDB" id="A0A4Y2MF48"/>